<dbReference type="InterPro" id="IPR002173">
    <property type="entry name" value="Carboh/pur_kinase_PfkB_CS"/>
</dbReference>
<dbReference type="SUPFAM" id="SSF53613">
    <property type="entry name" value="Ribokinase-like"/>
    <property type="match status" value="1"/>
</dbReference>
<dbReference type="InterPro" id="IPR002139">
    <property type="entry name" value="Ribo/fructo_kinase"/>
</dbReference>
<feature type="signal peptide" evidence="5">
    <location>
        <begin position="1"/>
        <end position="22"/>
    </location>
</feature>
<organism evidence="7">
    <name type="scientific">Hemiselmis andersenii</name>
    <name type="common">Cryptophyte alga</name>
    <dbReference type="NCBI Taxonomy" id="464988"/>
    <lineage>
        <taxon>Eukaryota</taxon>
        <taxon>Cryptophyceae</taxon>
        <taxon>Cryptomonadales</taxon>
        <taxon>Hemiselmidaceae</taxon>
        <taxon>Hemiselmis</taxon>
    </lineage>
</organism>
<evidence type="ECO:0000256" key="5">
    <source>
        <dbReference type="SAM" id="SignalP"/>
    </source>
</evidence>
<name>A0A6U4SHY2_HEMAN</name>
<keyword evidence="3 4" id="KW-0418">Kinase</keyword>
<dbReference type="AlphaFoldDB" id="A0A6U4SHY2"/>
<dbReference type="Pfam" id="PF00294">
    <property type="entry name" value="PfkB"/>
    <property type="match status" value="1"/>
</dbReference>
<comment type="similarity">
    <text evidence="1 4">Belongs to the carbohydrate kinase PfkB family.</text>
</comment>
<evidence type="ECO:0000256" key="4">
    <source>
        <dbReference type="RuleBase" id="RU003704"/>
    </source>
</evidence>
<evidence type="ECO:0000256" key="3">
    <source>
        <dbReference type="ARBA" id="ARBA00022777"/>
    </source>
</evidence>
<dbReference type="GO" id="GO:0016301">
    <property type="term" value="F:kinase activity"/>
    <property type="evidence" value="ECO:0007669"/>
    <property type="project" value="UniProtKB-KW"/>
</dbReference>
<sequence length="387" mass="41004">MARSGRFHTALLLLSTLDVALAFSPSLSRLPSLAPRRAVAVSQGGGGLLTMMTGAKKAAEPPAVPDHLKGKKLLGLGIAAVDFIATVDAYPKPDDKIRSTSLSVMGGGNAANSLTACRRLGVECSLLTKLGQDDNGDLIRKELNRDGVDTTLCVTKAGLDSPFTYILVDSSTQTRTCIHTPIQEDLLPDEIPKDVLDGVSVVHLDGRNTLAAARLAEMANEAKVPVLLDIEKERPDIEKVLPLADYIITNTQYPQIFKEGASTEEGMVALLEQGRAKWVITTLGADGSQMMRRTSDDPKDQVKDPSLKYSSFEDYTVVKCAAAKPKSIVDTTGAGDSFIGAMLYGLVGGMPAEKAMLLASVVAAAKCSGPGARSALPLRSEIDKKLL</sequence>
<dbReference type="PANTHER" id="PTHR42774:SF3">
    <property type="entry name" value="KETOHEXOKINASE"/>
    <property type="match status" value="1"/>
</dbReference>
<feature type="chain" id="PRO_5030160410" description="Carbohydrate kinase PfkB domain-containing protein" evidence="5">
    <location>
        <begin position="23"/>
        <end position="387"/>
    </location>
</feature>
<dbReference type="PRINTS" id="PR00990">
    <property type="entry name" value="RIBOKINASE"/>
</dbReference>
<dbReference type="InterPro" id="IPR011611">
    <property type="entry name" value="PfkB_dom"/>
</dbReference>
<dbReference type="InterPro" id="IPR029056">
    <property type="entry name" value="Ribokinase-like"/>
</dbReference>
<dbReference type="Gene3D" id="3.40.1190.20">
    <property type="match status" value="1"/>
</dbReference>
<evidence type="ECO:0000313" key="7">
    <source>
        <dbReference type="EMBL" id="CAD8948611.1"/>
    </source>
</evidence>
<keyword evidence="2 4" id="KW-0808">Transferase</keyword>
<dbReference type="PROSITE" id="PS00584">
    <property type="entry name" value="PFKB_KINASES_2"/>
    <property type="match status" value="1"/>
</dbReference>
<feature type="domain" description="Carbohydrate kinase PfkB" evidence="6">
    <location>
        <begin position="73"/>
        <end position="377"/>
    </location>
</feature>
<dbReference type="PANTHER" id="PTHR42774">
    <property type="entry name" value="PHOSPHOTRANSFERASE SYSTEM TRANSPORT PROTEIN"/>
    <property type="match status" value="1"/>
</dbReference>
<accession>A0A6U4SHY2</accession>
<dbReference type="EMBL" id="HBFX01005055">
    <property type="protein sequence ID" value="CAD8948611.1"/>
    <property type="molecule type" value="Transcribed_RNA"/>
</dbReference>
<proteinExistence type="inferred from homology"/>
<reference evidence="7" key="1">
    <citation type="submission" date="2021-01" db="EMBL/GenBank/DDBJ databases">
        <authorList>
            <person name="Corre E."/>
            <person name="Pelletier E."/>
            <person name="Niang G."/>
            <person name="Scheremetjew M."/>
            <person name="Finn R."/>
            <person name="Kale V."/>
            <person name="Holt S."/>
            <person name="Cochrane G."/>
            <person name="Meng A."/>
            <person name="Brown T."/>
            <person name="Cohen L."/>
        </authorList>
    </citation>
    <scope>NUCLEOTIDE SEQUENCE</scope>
    <source>
        <strain evidence="7">CCMP644</strain>
    </source>
</reference>
<keyword evidence="5" id="KW-0732">Signal</keyword>
<protein>
    <recommendedName>
        <fullName evidence="6">Carbohydrate kinase PfkB domain-containing protein</fullName>
    </recommendedName>
</protein>
<gene>
    <name evidence="7" type="ORF">HAND00432_LOCUS3129</name>
</gene>
<evidence type="ECO:0000259" key="6">
    <source>
        <dbReference type="Pfam" id="PF00294"/>
    </source>
</evidence>
<evidence type="ECO:0000256" key="2">
    <source>
        <dbReference type="ARBA" id="ARBA00022679"/>
    </source>
</evidence>
<dbReference type="InterPro" id="IPR052562">
    <property type="entry name" value="Ketohexokinase-related"/>
</dbReference>
<evidence type="ECO:0000256" key="1">
    <source>
        <dbReference type="ARBA" id="ARBA00010688"/>
    </source>
</evidence>